<keyword evidence="3" id="KW-1185">Reference proteome</keyword>
<dbReference type="GO" id="GO:0009307">
    <property type="term" value="P:DNA restriction-modification system"/>
    <property type="evidence" value="ECO:0007669"/>
    <property type="project" value="InterPro"/>
</dbReference>
<name>W4QWK2_HALA3</name>
<dbReference type="PANTHER" id="PTHR30015">
    <property type="entry name" value="MRR RESTRICTION SYSTEM PROTEIN"/>
    <property type="match status" value="1"/>
</dbReference>
<evidence type="ECO:0000313" key="2">
    <source>
        <dbReference type="EMBL" id="GAE36461.1"/>
    </source>
</evidence>
<dbReference type="InterPro" id="IPR052906">
    <property type="entry name" value="Type_IV_Methyl-Rstrct_Enzyme"/>
</dbReference>
<reference evidence="2 3" key="1">
    <citation type="journal article" date="2014" name="Genome Announc.">
        <title>Draft Genome Sequences of Three Alkaliphilic Bacillus Strains, Bacillus wakoensis JCM 9140T, Bacillus akibai JCM 9157T, and Bacillus hemicellulosilyticus JCM 9152T.</title>
        <authorList>
            <person name="Yuki M."/>
            <person name="Oshima K."/>
            <person name="Suda W."/>
            <person name="Oshida Y."/>
            <person name="Kitamura K."/>
            <person name="Iida T."/>
            <person name="Hattori M."/>
            <person name="Ohkuma M."/>
        </authorList>
    </citation>
    <scope>NUCLEOTIDE SEQUENCE [LARGE SCALE GENOMIC DNA]</scope>
    <source>
        <strain evidence="2 3">JCM 9157</strain>
    </source>
</reference>
<dbReference type="REBASE" id="80348">
    <property type="entry name" value="Bak9157MrrP"/>
</dbReference>
<dbReference type="InterPro" id="IPR011335">
    <property type="entry name" value="Restrct_endonuc-II-like"/>
</dbReference>
<proteinExistence type="predicted"/>
<dbReference type="Proteomes" id="UP000018896">
    <property type="component" value="Unassembled WGS sequence"/>
</dbReference>
<dbReference type="SUPFAM" id="SSF52980">
    <property type="entry name" value="Restriction endonuclease-like"/>
    <property type="match status" value="1"/>
</dbReference>
<dbReference type="RefSeq" id="WP_035666477.1">
    <property type="nucleotide sequence ID" value="NZ_BAUV01000035.1"/>
</dbReference>
<evidence type="ECO:0000313" key="3">
    <source>
        <dbReference type="Proteomes" id="UP000018896"/>
    </source>
</evidence>
<gene>
    <name evidence="2" type="ORF">JCM9157_3649</name>
</gene>
<dbReference type="Pfam" id="PF04471">
    <property type="entry name" value="Mrr_cat"/>
    <property type="match status" value="1"/>
</dbReference>
<comment type="caution">
    <text evidence="2">The sequence shown here is derived from an EMBL/GenBank/DDBJ whole genome shotgun (WGS) entry which is preliminary data.</text>
</comment>
<organism evidence="2 3">
    <name type="scientific">Halalkalibacter akibai (strain ATCC 43226 / DSM 21942 / CIP 109018 / JCM 9157 / 1139)</name>
    <name type="common">Bacillus akibai</name>
    <dbReference type="NCBI Taxonomy" id="1236973"/>
    <lineage>
        <taxon>Bacteria</taxon>
        <taxon>Bacillati</taxon>
        <taxon>Bacillota</taxon>
        <taxon>Bacilli</taxon>
        <taxon>Bacillales</taxon>
        <taxon>Bacillaceae</taxon>
        <taxon>Halalkalibacter</taxon>
    </lineage>
</organism>
<feature type="domain" description="Restriction endonuclease type IV Mrr" evidence="1">
    <location>
        <begin position="365"/>
        <end position="481"/>
    </location>
</feature>
<dbReference type="InterPro" id="IPR011856">
    <property type="entry name" value="tRNA_endonuc-like_dom_sf"/>
</dbReference>
<dbReference type="AlphaFoldDB" id="W4QWK2"/>
<dbReference type="EMBL" id="BAUV01000035">
    <property type="protein sequence ID" value="GAE36461.1"/>
    <property type="molecule type" value="Genomic_DNA"/>
</dbReference>
<protein>
    <submittedName>
        <fullName evidence="2">Putative tellurium resistance protein</fullName>
    </submittedName>
</protein>
<dbReference type="PANTHER" id="PTHR30015:SF7">
    <property type="entry name" value="TYPE IV METHYL-DIRECTED RESTRICTION ENZYME ECOKMRR"/>
    <property type="match status" value="1"/>
</dbReference>
<dbReference type="GO" id="GO:0015666">
    <property type="term" value="F:restriction endodeoxyribonuclease activity"/>
    <property type="evidence" value="ECO:0007669"/>
    <property type="project" value="TreeGrafter"/>
</dbReference>
<accession>W4QWK2</accession>
<dbReference type="GO" id="GO:0003677">
    <property type="term" value="F:DNA binding"/>
    <property type="evidence" value="ECO:0007669"/>
    <property type="project" value="InterPro"/>
</dbReference>
<dbReference type="InterPro" id="IPR007560">
    <property type="entry name" value="Restrct_endonuc_IV_Mrr"/>
</dbReference>
<dbReference type="STRING" id="1236973.JCM9157_3649"/>
<dbReference type="OrthoDB" id="9797274at2"/>
<dbReference type="eggNOG" id="COG1715">
    <property type="taxonomic scope" value="Bacteria"/>
</dbReference>
<evidence type="ECO:0000259" key="1">
    <source>
        <dbReference type="Pfam" id="PF04471"/>
    </source>
</evidence>
<dbReference type="Gene3D" id="3.40.1350.10">
    <property type="match status" value="1"/>
</dbReference>
<sequence>MIEKQISNRYLNESKVLKAKTSYELEKKINKQRKQWKEKEKVGRLKDESLKKTQHAISSIEKYRSILTDSLNVNHTINCDDFYDHSTFNKVEPSLETYITEVDVPKEDKFFEFLFSSIKRKREEKLRVAENLYREAIAEFHNERNIFLNEQTKRNKEITSFKQGFANSETISVERYFKLVLDNSIYPECFKKDFDIQYNRENKTLIIEYSLPHSDNVPNIVEYKFIQTRKDVDIKRMKKKEFETYYDDILYQITLRTIHECFSSDSPENLETVAFNGWMKGIDTATGQEFNSRIISIHVKKDEFSSLNLGRVVPKDCFRNLKGISAGPLYLFSPIRPIIAMDKYDKRFIESKEILANINSIPNIATMDWNDFEHLIGQLFELYFKKIGGEVKVTRATREGGIDAVIFDPDPIRGGKFIIQAKRYNAVVPPEAVRALNGVMNDEGASKGILVTTAYFGPDSWTFVKNKPITLIDGPRLVHMLDEHGHRVRCEINKGKKEPS</sequence>